<sequence>MPNSVVRIDLPLPHPAVRVCQDFIRVHAGSFFRASQLLSARRRAAVWAIYTVCSVGEAIVDEGAHSSEQRRARLEGWWQSVRLALSGRHQDDPVFEAFAWAVTTYRVPPSAFQELYQGLLMDLDGATYHSTYDLAQYCFRIGGAIGLMLAPVCGYTGGTETLAAVIRLGQALQLTQILRHVGEDLRLGRLYLPTTLLEKHGVNLLALRRGQSTAEYRTLMCELVALNRQWYAQAEPHLCRLQGPAPLALSMVTEIYQAVLCELEATHTPAGVA</sequence>
<keyword evidence="2" id="KW-1185">Reference proteome</keyword>
<dbReference type="Pfam" id="PF00494">
    <property type="entry name" value="SQS_PSY"/>
    <property type="match status" value="1"/>
</dbReference>
<gene>
    <name evidence="1" type="ORF">ACFFLM_08085</name>
</gene>
<dbReference type="EMBL" id="JBHLYR010000025">
    <property type="protein sequence ID" value="MFB9991922.1"/>
    <property type="molecule type" value="Genomic_DNA"/>
</dbReference>
<organism evidence="1 2">
    <name type="scientific">Deinococcus oregonensis</name>
    <dbReference type="NCBI Taxonomy" id="1805970"/>
    <lineage>
        <taxon>Bacteria</taxon>
        <taxon>Thermotogati</taxon>
        <taxon>Deinococcota</taxon>
        <taxon>Deinococci</taxon>
        <taxon>Deinococcales</taxon>
        <taxon>Deinococcaceae</taxon>
        <taxon>Deinococcus</taxon>
    </lineage>
</organism>
<dbReference type="GO" id="GO:0016740">
    <property type="term" value="F:transferase activity"/>
    <property type="evidence" value="ECO:0007669"/>
    <property type="project" value="UniProtKB-KW"/>
</dbReference>
<accession>A0ABV6AWN8</accession>
<dbReference type="InterPro" id="IPR002060">
    <property type="entry name" value="Squ/phyt_synthse"/>
</dbReference>
<proteinExistence type="predicted"/>
<dbReference type="InterPro" id="IPR033904">
    <property type="entry name" value="Trans_IPPS_HH"/>
</dbReference>
<dbReference type="PANTHER" id="PTHR31480">
    <property type="entry name" value="BIFUNCTIONAL LYCOPENE CYCLASE/PHYTOENE SYNTHASE"/>
    <property type="match status" value="1"/>
</dbReference>
<evidence type="ECO:0000313" key="1">
    <source>
        <dbReference type="EMBL" id="MFB9991922.1"/>
    </source>
</evidence>
<dbReference type="Proteomes" id="UP001589733">
    <property type="component" value="Unassembled WGS sequence"/>
</dbReference>
<dbReference type="CDD" id="cd00683">
    <property type="entry name" value="Trans_IPPS_HH"/>
    <property type="match status" value="1"/>
</dbReference>
<keyword evidence="1" id="KW-0808">Transferase</keyword>
<dbReference type="Gene3D" id="1.10.600.10">
    <property type="entry name" value="Farnesyl Diphosphate Synthase"/>
    <property type="match status" value="1"/>
</dbReference>
<dbReference type="InterPro" id="IPR008949">
    <property type="entry name" value="Isoprenoid_synthase_dom_sf"/>
</dbReference>
<dbReference type="EC" id="2.5.1.-" evidence="1"/>
<reference evidence="1 2" key="1">
    <citation type="submission" date="2024-09" db="EMBL/GenBank/DDBJ databases">
        <authorList>
            <person name="Sun Q."/>
            <person name="Mori K."/>
        </authorList>
    </citation>
    <scope>NUCLEOTIDE SEQUENCE [LARGE SCALE GENOMIC DNA]</scope>
    <source>
        <strain evidence="1 2">JCM 13503</strain>
    </source>
</reference>
<name>A0ABV6AWN8_9DEIO</name>
<comment type="caution">
    <text evidence="1">The sequence shown here is derived from an EMBL/GenBank/DDBJ whole genome shotgun (WGS) entry which is preliminary data.</text>
</comment>
<dbReference type="SUPFAM" id="SSF48576">
    <property type="entry name" value="Terpenoid synthases"/>
    <property type="match status" value="1"/>
</dbReference>
<protein>
    <submittedName>
        <fullName evidence="1">Phytoene/squalene synthase family protein</fullName>
        <ecNumber evidence="1">2.5.1.-</ecNumber>
    </submittedName>
</protein>
<dbReference type="RefSeq" id="WP_380007871.1">
    <property type="nucleotide sequence ID" value="NZ_JBHLYR010000025.1"/>
</dbReference>
<evidence type="ECO:0000313" key="2">
    <source>
        <dbReference type="Proteomes" id="UP001589733"/>
    </source>
</evidence>